<dbReference type="GO" id="GO:0004069">
    <property type="term" value="F:L-aspartate:2-oxoglutarate aminotransferase activity"/>
    <property type="evidence" value="ECO:0007669"/>
    <property type="project" value="UniProtKB-EC"/>
</dbReference>
<organism evidence="10 11">
    <name type="scientific">Salinarimonas ramus</name>
    <dbReference type="NCBI Taxonomy" id="690164"/>
    <lineage>
        <taxon>Bacteria</taxon>
        <taxon>Pseudomonadati</taxon>
        <taxon>Pseudomonadota</taxon>
        <taxon>Alphaproteobacteria</taxon>
        <taxon>Hyphomicrobiales</taxon>
        <taxon>Salinarimonadaceae</taxon>
        <taxon>Salinarimonas</taxon>
    </lineage>
</organism>
<dbReference type="GO" id="GO:0006520">
    <property type="term" value="P:amino acid metabolic process"/>
    <property type="evidence" value="ECO:0007669"/>
    <property type="project" value="InterPro"/>
</dbReference>
<gene>
    <name evidence="10" type="ORF">GCM10011322_45000</name>
</gene>
<keyword evidence="11" id="KW-1185">Reference proteome</keyword>
<dbReference type="AlphaFoldDB" id="A0A917QJ97"/>
<keyword evidence="5 8" id="KW-0808">Transferase</keyword>
<accession>A0A917QJ97</accession>
<evidence type="ECO:0000256" key="6">
    <source>
        <dbReference type="ARBA" id="ARBA00022898"/>
    </source>
</evidence>
<comment type="catalytic activity">
    <reaction evidence="7">
        <text>L-aspartate + 2-oxoglutarate = oxaloacetate + L-glutamate</text>
        <dbReference type="Rhea" id="RHEA:21824"/>
        <dbReference type="ChEBI" id="CHEBI:16452"/>
        <dbReference type="ChEBI" id="CHEBI:16810"/>
        <dbReference type="ChEBI" id="CHEBI:29985"/>
        <dbReference type="ChEBI" id="CHEBI:29991"/>
        <dbReference type="EC" id="2.6.1.1"/>
    </reaction>
</comment>
<protein>
    <recommendedName>
        <fullName evidence="8">Aminotransferase</fullName>
        <ecNumber evidence="8">2.6.1.-</ecNumber>
    </recommendedName>
</protein>
<evidence type="ECO:0000256" key="8">
    <source>
        <dbReference type="RuleBase" id="RU000481"/>
    </source>
</evidence>
<dbReference type="PROSITE" id="PS00105">
    <property type="entry name" value="AA_TRANSFER_CLASS_1"/>
    <property type="match status" value="1"/>
</dbReference>
<dbReference type="Gene3D" id="3.90.1150.10">
    <property type="entry name" value="Aspartate Aminotransferase, domain 1"/>
    <property type="match status" value="1"/>
</dbReference>
<dbReference type="CDD" id="cd00609">
    <property type="entry name" value="AAT_like"/>
    <property type="match status" value="1"/>
</dbReference>
<dbReference type="InterPro" id="IPR050596">
    <property type="entry name" value="AspAT/PAT-like"/>
</dbReference>
<keyword evidence="4 8" id="KW-0032">Aminotransferase</keyword>
<evidence type="ECO:0000256" key="3">
    <source>
        <dbReference type="ARBA" id="ARBA00011738"/>
    </source>
</evidence>
<keyword evidence="6" id="KW-0663">Pyridoxal phosphate</keyword>
<dbReference type="GO" id="GO:0030170">
    <property type="term" value="F:pyridoxal phosphate binding"/>
    <property type="evidence" value="ECO:0007669"/>
    <property type="project" value="InterPro"/>
</dbReference>
<comment type="cofactor">
    <cofactor evidence="1 8">
        <name>pyridoxal 5'-phosphate</name>
        <dbReference type="ChEBI" id="CHEBI:597326"/>
    </cofactor>
</comment>
<proteinExistence type="inferred from homology"/>
<dbReference type="EC" id="2.6.1.-" evidence="8"/>
<dbReference type="FunFam" id="3.40.640.10:FF:000033">
    <property type="entry name" value="Aspartate aminotransferase"/>
    <property type="match status" value="1"/>
</dbReference>
<dbReference type="PANTHER" id="PTHR46383:SF1">
    <property type="entry name" value="ASPARTATE AMINOTRANSFERASE"/>
    <property type="match status" value="1"/>
</dbReference>
<dbReference type="SUPFAM" id="SSF53383">
    <property type="entry name" value="PLP-dependent transferases"/>
    <property type="match status" value="1"/>
</dbReference>
<dbReference type="InterPro" id="IPR015421">
    <property type="entry name" value="PyrdxlP-dep_Trfase_major"/>
</dbReference>
<evidence type="ECO:0000313" key="11">
    <source>
        <dbReference type="Proteomes" id="UP000600449"/>
    </source>
</evidence>
<comment type="similarity">
    <text evidence="2 8">Belongs to the class-I pyridoxal-phosphate-dependent aminotransferase family.</text>
</comment>
<name>A0A917QJ97_9HYPH</name>
<dbReference type="Proteomes" id="UP000600449">
    <property type="component" value="Unassembled WGS sequence"/>
</dbReference>
<evidence type="ECO:0000256" key="4">
    <source>
        <dbReference type="ARBA" id="ARBA00022576"/>
    </source>
</evidence>
<evidence type="ECO:0000256" key="5">
    <source>
        <dbReference type="ARBA" id="ARBA00022679"/>
    </source>
</evidence>
<evidence type="ECO:0000259" key="9">
    <source>
        <dbReference type="Pfam" id="PF00155"/>
    </source>
</evidence>
<reference evidence="10 11" key="1">
    <citation type="journal article" date="2014" name="Int. J. Syst. Evol. Microbiol.">
        <title>Complete genome sequence of Corynebacterium casei LMG S-19264T (=DSM 44701T), isolated from a smear-ripened cheese.</title>
        <authorList>
            <consortium name="US DOE Joint Genome Institute (JGI-PGF)"/>
            <person name="Walter F."/>
            <person name="Albersmeier A."/>
            <person name="Kalinowski J."/>
            <person name="Ruckert C."/>
        </authorList>
    </citation>
    <scope>NUCLEOTIDE SEQUENCE [LARGE SCALE GENOMIC DNA]</scope>
    <source>
        <strain evidence="10 11">CGMCC 1.9161</strain>
    </source>
</reference>
<evidence type="ECO:0000256" key="1">
    <source>
        <dbReference type="ARBA" id="ARBA00001933"/>
    </source>
</evidence>
<dbReference type="Pfam" id="PF00155">
    <property type="entry name" value="Aminotran_1_2"/>
    <property type="match status" value="1"/>
</dbReference>
<sequence length="368" mass="40526">MISMEQGQMDYPTTPAVIEAATRFMATGQILYTNVDGIDPLKDAIRRKLARENDLDYARDEVFVGAGTSQVVFNAFAVTLEPGDEVVLPTPLWTVFRLSVEALGGVPVTVPTRAQDGFKMTPDALRAAIGPRTRWLVLNSPCNPSGAVYDEHELARLAAVLLEAPRVAILSDDLYEHQIYDDRSFRNIVNAEPRLRERTLVVNGVAKAHGMTGWRIGYGAGPRGLLEAMKWWQAPSTSSPCHVSQWAAVAALDGPQEHLAERRAELRHRRDLLSEALTATPGWSADPCEGAFYLYASCEGLLGRTTPSGARLRTDRDVARWLLEDAHVASVPGEAFELSPFIRFSFGTATDRVAEAARRIRRATDRLS</sequence>
<dbReference type="Gene3D" id="3.40.640.10">
    <property type="entry name" value="Type I PLP-dependent aspartate aminotransferase-like (Major domain)"/>
    <property type="match status" value="1"/>
</dbReference>
<feature type="domain" description="Aminotransferase class I/classII large" evidence="9">
    <location>
        <begin position="2"/>
        <end position="360"/>
    </location>
</feature>
<dbReference type="InterPro" id="IPR015422">
    <property type="entry name" value="PyrdxlP-dep_Trfase_small"/>
</dbReference>
<dbReference type="InterPro" id="IPR004839">
    <property type="entry name" value="Aminotransferase_I/II_large"/>
</dbReference>
<dbReference type="EMBL" id="BMMF01000017">
    <property type="protein sequence ID" value="GGK53137.1"/>
    <property type="molecule type" value="Genomic_DNA"/>
</dbReference>
<comment type="caution">
    <text evidence="10">The sequence shown here is derived from an EMBL/GenBank/DDBJ whole genome shotgun (WGS) entry which is preliminary data.</text>
</comment>
<dbReference type="InterPro" id="IPR004838">
    <property type="entry name" value="NHTrfase_class1_PyrdxlP-BS"/>
</dbReference>
<evidence type="ECO:0000256" key="7">
    <source>
        <dbReference type="ARBA" id="ARBA00049185"/>
    </source>
</evidence>
<dbReference type="PANTHER" id="PTHR46383">
    <property type="entry name" value="ASPARTATE AMINOTRANSFERASE"/>
    <property type="match status" value="1"/>
</dbReference>
<evidence type="ECO:0000313" key="10">
    <source>
        <dbReference type="EMBL" id="GGK53137.1"/>
    </source>
</evidence>
<evidence type="ECO:0000256" key="2">
    <source>
        <dbReference type="ARBA" id="ARBA00007441"/>
    </source>
</evidence>
<comment type="subunit">
    <text evidence="3">Homodimer.</text>
</comment>
<dbReference type="InterPro" id="IPR015424">
    <property type="entry name" value="PyrdxlP-dep_Trfase"/>
</dbReference>